<keyword evidence="3" id="KW-1185">Reference proteome</keyword>
<name>A0A8C6W1H9_NANGA</name>
<proteinExistence type="predicted"/>
<feature type="region of interest" description="Disordered" evidence="1">
    <location>
        <begin position="1"/>
        <end position="71"/>
    </location>
</feature>
<reference evidence="2" key="2">
    <citation type="submission" date="2025-09" db="UniProtKB">
        <authorList>
            <consortium name="Ensembl"/>
        </authorList>
    </citation>
    <scope>IDENTIFICATION</scope>
</reference>
<dbReference type="Ensembl" id="ENSNGAT00000000547.1">
    <property type="protein sequence ID" value="ENSNGAP00000000536.1"/>
    <property type="gene ID" value="ENSNGAG00000000413.1"/>
</dbReference>
<protein>
    <submittedName>
        <fullName evidence="2">Uncharacterized protein</fullName>
    </submittedName>
</protein>
<evidence type="ECO:0000256" key="1">
    <source>
        <dbReference type="SAM" id="MobiDB-lite"/>
    </source>
</evidence>
<accession>A0A8C6W1H9</accession>
<organism evidence="2 3">
    <name type="scientific">Nannospalax galili</name>
    <name type="common">Northern Israeli blind subterranean mole rat</name>
    <name type="synonym">Spalax galili</name>
    <dbReference type="NCBI Taxonomy" id="1026970"/>
    <lineage>
        <taxon>Eukaryota</taxon>
        <taxon>Metazoa</taxon>
        <taxon>Chordata</taxon>
        <taxon>Craniata</taxon>
        <taxon>Vertebrata</taxon>
        <taxon>Euteleostomi</taxon>
        <taxon>Mammalia</taxon>
        <taxon>Eutheria</taxon>
        <taxon>Euarchontoglires</taxon>
        <taxon>Glires</taxon>
        <taxon>Rodentia</taxon>
        <taxon>Myomorpha</taxon>
        <taxon>Muroidea</taxon>
        <taxon>Spalacidae</taxon>
        <taxon>Spalacinae</taxon>
        <taxon>Nannospalax</taxon>
    </lineage>
</organism>
<evidence type="ECO:0000313" key="3">
    <source>
        <dbReference type="Proteomes" id="UP000694381"/>
    </source>
</evidence>
<dbReference type="AlphaFoldDB" id="A0A8C6W1H9"/>
<dbReference type="Proteomes" id="UP000694381">
    <property type="component" value="Unassembled WGS sequence"/>
</dbReference>
<reference evidence="2" key="1">
    <citation type="submission" date="2025-08" db="UniProtKB">
        <authorList>
            <consortium name="Ensembl"/>
        </authorList>
    </citation>
    <scope>IDENTIFICATION</scope>
</reference>
<sequence>MRSGAGTGTVGHPHPSISHWNPGSGAAATLRPSAPLPVRTRPPLDPCPSSLQALGPRALDSLGSDQAQEHSALDHLTRLSRALVAGEAEPVSVFLSAPVTHCMRPSPADEVTDGQVNFLRETSTQKETTETRTRGTPGCSFHLFCFVSGFPCY</sequence>
<evidence type="ECO:0000313" key="2">
    <source>
        <dbReference type="Ensembl" id="ENSNGAP00000000536.1"/>
    </source>
</evidence>